<sequence>MLIEMIVLYGIIVFAIIFGLYLLFKLGGIILGLIANTIMGLASIFIVNFFFGLGIAINLLTIVLVAIFGLPAAAIIIILKIIGISI</sequence>
<protein>
    <submittedName>
        <fullName evidence="2">Sigma-K factor-processing regulatory protein bofA</fullName>
    </submittedName>
</protein>
<feature type="transmembrane region" description="Helical" evidence="1">
    <location>
        <begin position="31"/>
        <end position="51"/>
    </location>
</feature>
<dbReference type="Proteomes" id="UP000197679">
    <property type="component" value="Chromosome"/>
</dbReference>
<dbReference type="EMBL" id="CP019964">
    <property type="protein sequence ID" value="ASI13839.1"/>
    <property type="molecule type" value="Genomic_DNA"/>
</dbReference>
<dbReference type="RefSeq" id="WP_088820097.1">
    <property type="nucleotide sequence ID" value="NZ_CP019964.1"/>
</dbReference>
<name>A0A218NMY9_9ARCH</name>
<dbReference type="AlphaFoldDB" id="A0A218NMY9"/>
<proteinExistence type="predicted"/>
<dbReference type="KEGG" id="marh:Mia14_0526"/>
<accession>A0A218NMY9</accession>
<reference evidence="2 3" key="1">
    <citation type="journal article" date="2017" name="Nat. Commun.">
        <title>'ARMAN' archaea depend on association with euryarchaeal host in culture and in situ.</title>
        <authorList>
            <person name="Golyshina O."/>
            <person name="Toshchakov S."/>
            <person name="Makarova K."/>
            <person name="Gavrilov S."/>
            <person name="Korzhenkov A."/>
            <person name="La Cono V."/>
            <person name="Arcadi E."/>
            <person name="Nechitaylo T."/>
            <person name="Ferrer M."/>
            <person name="Kublanov I."/>
            <person name="Wolf Y."/>
            <person name="Yakimov M."/>
            <person name="Golyshin P."/>
            <person name="Slesarev A."/>
            <person name="Kozyavkin S."/>
        </authorList>
    </citation>
    <scope>NUCLEOTIDE SEQUENCE [LARGE SCALE GENOMIC DNA]</scope>
    <source>
        <strain evidence="2 3">Mia14</strain>
    </source>
</reference>
<keyword evidence="1" id="KW-1133">Transmembrane helix</keyword>
<feature type="transmembrane region" description="Helical" evidence="1">
    <location>
        <begin position="6"/>
        <end position="24"/>
    </location>
</feature>
<dbReference type="Pfam" id="PF07441">
    <property type="entry name" value="BofA"/>
    <property type="match status" value="1"/>
</dbReference>
<feature type="transmembrane region" description="Helical" evidence="1">
    <location>
        <begin position="57"/>
        <end position="82"/>
    </location>
</feature>
<organism evidence="2 3">
    <name type="scientific">Candidatus Mancarchaeum acidiphilum</name>
    <dbReference type="NCBI Taxonomy" id="1920749"/>
    <lineage>
        <taxon>Archaea</taxon>
        <taxon>Candidatus Micrarchaeota</taxon>
        <taxon>Candidatus Mancarchaeum</taxon>
    </lineage>
</organism>
<evidence type="ECO:0000313" key="2">
    <source>
        <dbReference type="EMBL" id="ASI13839.1"/>
    </source>
</evidence>
<gene>
    <name evidence="2" type="ORF">Mia14_0526</name>
</gene>
<evidence type="ECO:0000256" key="1">
    <source>
        <dbReference type="SAM" id="Phobius"/>
    </source>
</evidence>
<keyword evidence="1" id="KW-0812">Transmembrane</keyword>
<keyword evidence="3" id="KW-1185">Reference proteome</keyword>
<keyword evidence="1" id="KW-0472">Membrane</keyword>
<evidence type="ECO:0000313" key="3">
    <source>
        <dbReference type="Proteomes" id="UP000197679"/>
    </source>
</evidence>
<dbReference type="InterPro" id="IPR010001">
    <property type="entry name" value="BofA"/>
</dbReference>
<dbReference type="GeneID" id="33314083"/>